<feature type="region of interest" description="Disordered" evidence="4">
    <location>
        <begin position="1"/>
        <end position="41"/>
    </location>
</feature>
<dbReference type="InterPro" id="IPR052526">
    <property type="entry name" value="HTH-type_Bedaq_tolerance"/>
</dbReference>
<name>A0ABP3IGD6_9ACTN</name>
<gene>
    <name evidence="6" type="ORF">GCM10010357_22960</name>
</gene>
<accession>A0ABP3IGD6</accession>
<evidence type="ECO:0000256" key="4">
    <source>
        <dbReference type="SAM" id="MobiDB-lite"/>
    </source>
</evidence>
<dbReference type="InterPro" id="IPR023187">
    <property type="entry name" value="Tscrpt_reg_MarR-type_CS"/>
</dbReference>
<dbReference type="Pfam" id="PF01047">
    <property type="entry name" value="MarR"/>
    <property type="match status" value="1"/>
</dbReference>
<dbReference type="SUPFAM" id="SSF46785">
    <property type="entry name" value="Winged helix' DNA-binding domain"/>
    <property type="match status" value="1"/>
</dbReference>
<proteinExistence type="predicted"/>
<dbReference type="PANTHER" id="PTHR39515:SF2">
    <property type="entry name" value="HTH-TYPE TRANSCRIPTIONAL REGULATOR RV0880"/>
    <property type="match status" value="1"/>
</dbReference>
<dbReference type="InterPro" id="IPR036388">
    <property type="entry name" value="WH-like_DNA-bd_sf"/>
</dbReference>
<dbReference type="Proteomes" id="UP001500879">
    <property type="component" value="Unassembled WGS sequence"/>
</dbReference>
<evidence type="ECO:0000256" key="3">
    <source>
        <dbReference type="ARBA" id="ARBA00023163"/>
    </source>
</evidence>
<feature type="compositionally biased region" description="Gly residues" evidence="4">
    <location>
        <begin position="14"/>
        <end position="24"/>
    </location>
</feature>
<evidence type="ECO:0000259" key="5">
    <source>
        <dbReference type="PROSITE" id="PS50995"/>
    </source>
</evidence>
<dbReference type="Gene3D" id="1.10.287.100">
    <property type="match status" value="1"/>
</dbReference>
<dbReference type="PROSITE" id="PS50995">
    <property type="entry name" value="HTH_MARR_2"/>
    <property type="match status" value="1"/>
</dbReference>
<evidence type="ECO:0000313" key="7">
    <source>
        <dbReference type="Proteomes" id="UP001500879"/>
    </source>
</evidence>
<keyword evidence="1" id="KW-0805">Transcription regulation</keyword>
<dbReference type="InterPro" id="IPR000835">
    <property type="entry name" value="HTH_MarR-typ"/>
</dbReference>
<dbReference type="Gene3D" id="1.10.10.10">
    <property type="entry name" value="Winged helix-like DNA-binding domain superfamily/Winged helix DNA-binding domain"/>
    <property type="match status" value="1"/>
</dbReference>
<dbReference type="InterPro" id="IPR036390">
    <property type="entry name" value="WH_DNA-bd_sf"/>
</dbReference>
<feature type="domain" description="HTH marR-type" evidence="5">
    <location>
        <begin position="40"/>
        <end position="173"/>
    </location>
</feature>
<sequence>MGAGPGQVADQRRGGVGGARGGYAGPVTAHEHQPPSADELHDAASKIRALAGQLTRRLREASEGADVTMSQAAVLSRLDRRGPATTVELARAERVRPQSMGATLAALEDAGLVERSPHPTDRRQTLMSLTAEGRRQLTEVRRTREGWIAQALREGLDDRERAVVVEAVDLLARLVEEG</sequence>
<evidence type="ECO:0000256" key="2">
    <source>
        <dbReference type="ARBA" id="ARBA00023125"/>
    </source>
</evidence>
<keyword evidence="3" id="KW-0804">Transcription</keyword>
<feature type="compositionally biased region" description="Basic and acidic residues" evidence="4">
    <location>
        <begin position="29"/>
        <end position="41"/>
    </location>
</feature>
<dbReference type="SMART" id="SM00347">
    <property type="entry name" value="HTH_MARR"/>
    <property type="match status" value="1"/>
</dbReference>
<dbReference type="PROSITE" id="PS01117">
    <property type="entry name" value="HTH_MARR_1"/>
    <property type="match status" value="1"/>
</dbReference>
<protein>
    <recommendedName>
        <fullName evidence="5">HTH marR-type domain-containing protein</fullName>
    </recommendedName>
</protein>
<dbReference type="PANTHER" id="PTHR39515">
    <property type="entry name" value="CONSERVED PROTEIN"/>
    <property type="match status" value="1"/>
</dbReference>
<keyword evidence="2" id="KW-0238">DNA-binding</keyword>
<evidence type="ECO:0000313" key="6">
    <source>
        <dbReference type="EMBL" id="GAA0401294.1"/>
    </source>
</evidence>
<comment type="caution">
    <text evidence="6">The sequence shown here is derived from an EMBL/GenBank/DDBJ whole genome shotgun (WGS) entry which is preliminary data.</text>
</comment>
<reference evidence="7" key="1">
    <citation type="journal article" date="2019" name="Int. J. Syst. Evol. Microbiol.">
        <title>The Global Catalogue of Microorganisms (GCM) 10K type strain sequencing project: providing services to taxonomists for standard genome sequencing and annotation.</title>
        <authorList>
            <consortium name="The Broad Institute Genomics Platform"/>
            <consortium name="The Broad Institute Genome Sequencing Center for Infectious Disease"/>
            <person name="Wu L."/>
            <person name="Ma J."/>
        </authorList>
    </citation>
    <scope>NUCLEOTIDE SEQUENCE [LARGE SCALE GENOMIC DNA]</scope>
    <source>
        <strain evidence="7">JCM 4788</strain>
    </source>
</reference>
<evidence type="ECO:0000256" key="1">
    <source>
        <dbReference type="ARBA" id="ARBA00023015"/>
    </source>
</evidence>
<dbReference type="EMBL" id="BAAABX010000023">
    <property type="protein sequence ID" value="GAA0401294.1"/>
    <property type="molecule type" value="Genomic_DNA"/>
</dbReference>
<organism evidence="6 7">
    <name type="scientific">Streptomyces luteireticuli</name>
    <dbReference type="NCBI Taxonomy" id="173858"/>
    <lineage>
        <taxon>Bacteria</taxon>
        <taxon>Bacillati</taxon>
        <taxon>Actinomycetota</taxon>
        <taxon>Actinomycetes</taxon>
        <taxon>Kitasatosporales</taxon>
        <taxon>Streptomycetaceae</taxon>
        <taxon>Streptomyces</taxon>
    </lineage>
</organism>
<keyword evidence="7" id="KW-1185">Reference proteome</keyword>